<feature type="compositionally biased region" description="Low complexity" evidence="1">
    <location>
        <begin position="1"/>
        <end position="27"/>
    </location>
</feature>
<dbReference type="AlphaFoldDB" id="A0A6A6JWL2"/>
<sequence>MATSRTPSPPVTDSSSSGVSSGKSSVEVPPPDIGFVPHGNLLPVQLHSTNNPRLRIRVQLESILLSKAVLTTRRLLQTTVQFKATQQGQASSTQPSTSSAQGTSSYPAFFFGPAPLPDPTTGELPTSVLARINPELNAERDTIPSLVDRILDPPHYLFNEDRTRVTLDITWAIGVIGVEHFESDCYNQRRFLRPESAFRRHAIRYGLPRVIHDWLCNEPEEETIELNVDQLRNTGRG</sequence>
<dbReference type="OrthoDB" id="3744681at2759"/>
<organism evidence="2 3">
    <name type="scientific">Westerdykella ornata</name>
    <dbReference type="NCBI Taxonomy" id="318751"/>
    <lineage>
        <taxon>Eukaryota</taxon>
        <taxon>Fungi</taxon>
        <taxon>Dikarya</taxon>
        <taxon>Ascomycota</taxon>
        <taxon>Pezizomycotina</taxon>
        <taxon>Dothideomycetes</taxon>
        <taxon>Pleosporomycetidae</taxon>
        <taxon>Pleosporales</taxon>
        <taxon>Sporormiaceae</taxon>
        <taxon>Westerdykella</taxon>
    </lineage>
</organism>
<reference evidence="2" key="1">
    <citation type="journal article" date="2020" name="Stud. Mycol.">
        <title>101 Dothideomycetes genomes: a test case for predicting lifestyles and emergence of pathogens.</title>
        <authorList>
            <person name="Haridas S."/>
            <person name="Albert R."/>
            <person name="Binder M."/>
            <person name="Bloem J."/>
            <person name="Labutti K."/>
            <person name="Salamov A."/>
            <person name="Andreopoulos B."/>
            <person name="Baker S."/>
            <person name="Barry K."/>
            <person name="Bills G."/>
            <person name="Bluhm B."/>
            <person name="Cannon C."/>
            <person name="Castanera R."/>
            <person name="Culley D."/>
            <person name="Daum C."/>
            <person name="Ezra D."/>
            <person name="Gonzalez J."/>
            <person name="Henrissat B."/>
            <person name="Kuo A."/>
            <person name="Liang C."/>
            <person name="Lipzen A."/>
            <person name="Lutzoni F."/>
            <person name="Magnuson J."/>
            <person name="Mondo S."/>
            <person name="Nolan M."/>
            <person name="Ohm R."/>
            <person name="Pangilinan J."/>
            <person name="Park H.-J."/>
            <person name="Ramirez L."/>
            <person name="Alfaro M."/>
            <person name="Sun H."/>
            <person name="Tritt A."/>
            <person name="Yoshinaga Y."/>
            <person name="Zwiers L.-H."/>
            <person name="Turgeon B."/>
            <person name="Goodwin S."/>
            <person name="Spatafora J."/>
            <person name="Crous P."/>
            <person name="Grigoriev I."/>
        </authorList>
    </citation>
    <scope>NUCLEOTIDE SEQUENCE</scope>
    <source>
        <strain evidence="2">CBS 379.55</strain>
    </source>
</reference>
<dbReference type="EMBL" id="ML986484">
    <property type="protein sequence ID" value="KAF2280797.1"/>
    <property type="molecule type" value="Genomic_DNA"/>
</dbReference>
<feature type="region of interest" description="Disordered" evidence="1">
    <location>
        <begin position="83"/>
        <end position="104"/>
    </location>
</feature>
<dbReference type="Proteomes" id="UP000800097">
    <property type="component" value="Unassembled WGS sequence"/>
</dbReference>
<feature type="region of interest" description="Disordered" evidence="1">
    <location>
        <begin position="1"/>
        <end position="32"/>
    </location>
</feature>
<proteinExistence type="predicted"/>
<accession>A0A6A6JWL2</accession>
<dbReference type="GeneID" id="54554519"/>
<evidence type="ECO:0000256" key="1">
    <source>
        <dbReference type="SAM" id="MobiDB-lite"/>
    </source>
</evidence>
<dbReference type="RefSeq" id="XP_033658334.1">
    <property type="nucleotide sequence ID" value="XM_033801344.1"/>
</dbReference>
<protein>
    <submittedName>
        <fullName evidence="2">Uncharacterized protein</fullName>
    </submittedName>
</protein>
<keyword evidence="3" id="KW-1185">Reference proteome</keyword>
<evidence type="ECO:0000313" key="2">
    <source>
        <dbReference type="EMBL" id="KAF2280797.1"/>
    </source>
</evidence>
<name>A0A6A6JWL2_WESOR</name>
<evidence type="ECO:0000313" key="3">
    <source>
        <dbReference type="Proteomes" id="UP000800097"/>
    </source>
</evidence>
<gene>
    <name evidence="2" type="ORF">EI97DRAFT_463240</name>
</gene>